<evidence type="ECO:0000313" key="2">
    <source>
        <dbReference type="EMBL" id="KAH0892984.1"/>
    </source>
</evidence>
<dbReference type="EMBL" id="JAGKQM010000013">
    <property type="protein sequence ID" value="KAH0892984.1"/>
    <property type="molecule type" value="Genomic_DNA"/>
</dbReference>
<reference evidence="2 3" key="1">
    <citation type="submission" date="2021-05" db="EMBL/GenBank/DDBJ databases">
        <title>Genome Assembly of Synthetic Allotetraploid Brassica napus Reveals Homoeologous Exchanges between Subgenomes.</title>
        <authorList>
            <person name="Davis J.T."/>
        </authorList>
    </citation>
    <scope>NUCLEOTIDE SEQUENCE [LARGE SCALE GENOMIC DNA]</scope>
    <source>
        <strain evidence="3">cv. Da-Ae</strain>
        <tissue evidence="2">Seedling</tissue>
    </source>
</reference>
<comment type="caution">
    <text evidence="2">The sequence shown here is derived from an EMBL/GenBank/DDBJ whole genome shotgun (WGS) entry which is preliminary data.</text>
</comment>
<dbReference type="Proteomes" id="UP000824890">
    <property type="component" value="Unassembled WGS sequence"/>
</dbReference>
<sequence>LEDILNGSVKGNQRNLDIGPHPVYIESGPPSKDKVRCRIKSIQPLGFTYWQENGIIITSGFLKRISIDPPVVVRRRISLHAPAKGLVLPEKGTRRIMVFTRLLQNSSCLESGSPRPWARMTRAKVTSPMGEDDPHRGHLAHGRGPTSCPETVHPRLSSQRKSQPRSPRPWARTTRAEVTSPMGEDDPRRGHLAHGRGRPAPRSPRPWARTTRAEVTTPMGEDDPRRGHLAHMRGRPSQRSPLPWARTTRAEVISPMGEDRPPVPKPGTDHPRRIPIDTSDLCQPSNDESSTKERRSNTHCSTSVRPSPDKVMHPESD</sequence>
<feature type="compositionally biased region" description="Basic residues" evidence="1">
    <location>
        <begin position="227"/>
        <end position="236"/>
    </location>
</feature>
<evidence type="ECO:0000256" key="1">
    <source>
        <dbReference type="SAM" id="MobiDB-lite"/>
    </source>
</evidence>
<protein>
    <submittedName>
        <fullName evidence="2">Uncharacterized protein</fullName>
    </submittedName>
</protein>
<proteinExistence type="predicted"/>
<keyword evidence="3" id="KW-1185">Reference proteome</keyword>
<evidence type="ECO:0000313" key="3">
    <source>
        <dbReference type="Proteomes" id="UP000824890"/>
    </source>
</evidence>
<feature type="non-terminal residue" evidence="2">
    <location>
        <position position="1"/>
    </location>
</feature>
<feature type="compositionally biased region" description="Low complexity" evidence="1">
    <location>
        <begin position="154"/>
        <end position="169"/>
    </location>
</feature>
<feature type="region of interest" description="Disordered" evidence="1">
    <location>
        <begin position="125"/>
        <end position="317"/>
    </location>
</feature>
<name>A0ABQ8AKB3_BRANA</name>
<feature type="compositionally biased region" description="Basic and acidic residues" evidence="1">
    <location>
        <begin position="307"/>
        <end position="317"/>
    </location>
</feature>
<gene>
    <name evidence="2" type="ORF">HID58_055413</name>
</gene>
<feature type="compositionally biased region" description="Basic and acidic residues" evidence="1">
    <location>
        <begin position="257"/>
        <end position="275"/>
    </location>
</feature>
<feature type="compositionally biased region" description="Basic residues" evidence="1">
    <location>
        <begin position="190"/>
        <end position="199"/>
    </location>
</feature>
<organism evidence="2 3">
    <name type="scientific">Brassica napus</name>
    <name type="common">Rape</name>
    <dbReference type="NCBI Taxonomy" id="3708"/>
    <lineage>
        <taxon>Eukaryota</taxon>
        <taxon>Viridiplantae</taxon>
        <taxon>Streptophyta</taxon>
        <taxon>Embryophyta</taxon>
        <taxon>Tracheophyta</taxon>
        <taxon>Spermatophyta</taxon>
        <taxon>Magnoliopsida</taxon>
        <taxon>eudicotyledons</taxon>
        <taxon>Gunneridae</taxon>
        <taxon>Pentapetalae</taxon>
        <taxon>rosids</taxon>
        <taxon>malvids</taxon>
        <taxon>Brassicales</taxon>
        <taxon>Brassicaceae</taxon>
        <taxon>Brassiceae</taxon>
        <taxon>Brassica</taxon>
    </lineage>
</organism>
<accession>A0ABQ8AKB3</accession>